<dbReference type="SUPFAM" id="SSF56219">
    <property type="entry name" value="DNase I-like"/>
    <property type="match status" value="1"/>
</dbReference>
<evidence type="ECO:0000313" key="2">
    <source>
        <dbReference type="EMBL" id="KAA0186755.1"/>
    </source>
</evidence>
<protein>
    <recommendedName>
        <fullName evidence="1">Endonuclease/exonuclease/phosphatase domain-containing protein</fullName>
    </recommendedName>
</protein>
<dbReference type="GO" id="GO:0003824">
    <property type="term" value="F:catalytic activity"/>
    <property type="evidence" value="ECO:0007669"/>
    <property type="project" value="InterPro"/>
</dbReference>
<dbReference type="InterPro" id="IPR005135">
    <property type="entry name" value="Endo/exonuclease/phosphatase"/>
</dbReference>
<dbReference type="Proteomes" id="UP000711488">
    <property type="component" value="Unassembled WGS sequence"/>
</dbReference>
<reference evidence="2" key="1">
    <citation type="submission" date="2014-08" db="EMBL/GenBank/DDBJ databases">
        <authorList>
            <person name="Murali S."/>
            <person name="Richards S."/>
            <person name="Bandaranaike D."/>
            <person name="Bellair M."/>
            <person name="Blankenburg K."/>
            <person name="Chao H."/>
            <person name="Dinh H."/>
            <person name="Doddapaneni H."/>
            <person name="Dugan-Rocha S."/>
            <person name="Elkadiri S."/>
            <person name="Gnanaolivu R."/>
            <person name="Hughes D."/>
            <person name="Lee S."/>
            <person name="Li M."/>
            <person name="Ming W."/>
            <person name="Munidasa M."/>
            <person name="Muniz J."/>
            <person name="Nguyen L."/>
            <person name="Osuji N."/>
            <person name="Pu L.-L."/>
            <person name="Puazo M."/>
            <person name="Skinner E."/>
            <person name="Qu C."/>
            <person name="Quiroz J."/>
            <person name="Raj R."/>
            <person name="Weissenberger G."/>
            <person name="Xin Y."/>
            <person name="Zou X."/>
            <person name="Han Y."/>
            <person name="Worley K."/>
            <person name="Muzny D."/>
            <person name="Gibbs R."/>
        </authorList>
    </citation>
    <scope>NUCLEOTIDE SEQUENCE</scope>
    <source>
        <strain evidence="2">HAZT.00-mixed</strain>
        <tissue evidence="2">Whole organism</tissue>
    </source>
</reference>
<name>A0A6A0GSK5_HYAAZ</name>
<dbReference type="Gene3D" id="3.60.10.10">
    <property type="entry name" value="Endonuclease/exonuclease/phosphatase"/>
    <property type="match status" value="1"/>
</dbReference>
<reference evidence="2" key="2">
    <citation type="journal article" date="2018" name="Environ. Sci. Technol.">
        <title>The Toxicogenome of Hyalella azteca: A Model for Sediment Ecotoxicology and Evolutionary Toxicology.</title>
        <authorList>
            <person name="Poynton H.C."/>
            <person name="Hasenbein S."/>
            <person name="Benoit J.B."/>
            <person name="Sepulveda M.S."/>
            <person name="Poelchau M.F."/>
            <person name="Hughes D.S.T."/>
            <person name="Murali S.C."/>
            <person name="Chen S."/>
            <person name="Glastad K.M."/>
            <person name="Goodisman M.A.D."/>
            <person name="Werren J.H."/>
            <person name="Vineis J.H."/>
            <person name="Bowen J.L."/>
            <person name="Friedrich M."/>
            <person name="Jones J."/>
            <person name="Robertson H.M."/>
            <person name="Feyereisen R."/>
            <person name="Mechler-Hickson A."/>
            <person name="Mathers N."/>
            <person name="Lee C.E."/>
            <person name="Colbourne J.K."/>
            <person name="Biales A."/>
            <person name="Johnston J.S."/>
            <person name="Wellborn G.A."/>
            <person name="Rosendale A.J."/>
            <person name="Cridge A.G."/>
            <person name="Munoz-Torres M.C."/>
            <person name="Bain P.A."/>
            <person name="Manny A.R."/>
            <person name="Major K.M."/>
            <person name="Lambert F.N."/>
            <person name="Vulpe C.D."/>
            <person name="Tuck P."/>
            <person name="Blalock B.J."/>
            <person name="Lin Y.Y."/>
            <person name="Smith M.E."/>
            <person name="Ochoa-Acuna H."/>
            <person name="Chen M.M."/>
            <person name="Childers C.P."/>
            <person name="Qu J."/>
            <person name="Dugan S."/>
            <person name="Lee S.L."/>
            <person name="Chao H."/>
            <person name="Dinh H."/>
            <person name="Han Y."/>
            <person name="Doddapaneni H."/>
            <person name="Worley K.C."/>
            <person name="Muzny D.M."/>
            <person name="Gibbs R.A."/>
            <person name="Richards S."/>
        </authorList>
    </citation>
    <scope>NUCLEOTIDE SEQUENCE</scope>
    <source>
        <strain evidence="2">HAZT.00-mixed</strain>
        <tissue evidence="2">Whole organism</tissue>
    </source>
</reference>
<feature type="domain" description="Endonuclease/exonuclease/phosphatase" evidence="1">
    <location>
        <begin position="90"/>
        <end position="244"/>
    </location>
</feature>
<dbReference type="SUPFAM" id="SSF57903">
    <property type="entry name" value="FYVE/PHD zinc finger"/>
    <property type="match status" value="1"/>
</dbReference>
<accession>A0A6A0GSK5</accession>
<proteinExistence type="predicted"/>
<comment type="caution">
    <text evidence="2">The sequence shown here is derived from an EMBL/GenBank/DDBJ whole genome shotgun (WGS) entry which is preliminary data.</text>
</comment>
<evidence type="ECO:0000259" key="1">
    <source>
        <dbReference type="Pfam" id="PF03372"/>
    </source>
</evidence>
<gene>
    <name evidence="2" type="ORF">HAZT_HAZT009772</name>
</gene>
<sequence length="274" mass="31931">MLSWRPVLWLREYLLLAGDIESNPGPKWICSLCNNIIKRTQCSLRCNAREQHWVHERCAKIKAEQYTEKWTCQQHKDKERGKRKINLTLLQLNINGIRNKLEELKEVVQKKKPHVIMIQETKLQKQHKTPILEEYSTVRCDRPQGNGGGGLLTYIHSNLQFRELTNFQTYINGAERSVVEIRDGRNFTLRLANIYIPPRDINADQDEIRTNQCIQELLTADTILAGDVNAHAPLWHSSITDARGIYIEELLLTSDMTMMNEETPTRIPFDQTQR</sequence>
<organism evidence="2">
    <name type="scientific">Hyalella azteca</name>
    <name type="common">Amphipod</name>
    <dbReference type="NCBI Taxonomy" id="294128"/>
    <lineage>
        <taxon>Eukaryota</taxon>
        <taxon>Metazoa</taxon>
        <taxon>Ecdysozoa</taxon>
        <taxon>Arthropoda</taxon>
        <taxon>Crustacea</taxon>
        <taxon>Multicrustacea</taxon>
        <taxon>Malacostraca</taxon>
        <taxon>Eumalacostraca</taxon>
        <taxon>Peracarida</taxon>
        <taxon>Amphipoda</taxon>
        <taxon>Senticaudata</taxon>
        <taxon>Talitrida</taxon>
        <taxon>Talitroidea</taxon>
        <taxon>Hyalellidae</taxon>
        <taxon>Hyalella</taxon>
    </lineage>
</organism>
<dbReference type="AlphaFoldDB" id="A0A6A0GSK5"/>
<reference evidence="2" key="3">
    <citation type="submission" date="2019-06" db="EMBL/GenBank/DDBJ databases">
        <authorList>
            <person name="Poynton C."/>
            <person name="Hasenbein S."/>
            <person name="Benoit J.B."/>
            <person name="Sepulveda M.S."/>
            <person name="Poelchau M.F."/>
            <person name="Murali S.C."/>
            <person name="Chen S."/>
            <person name="Glastad K.M."/>
            <person name="Werren J.H."/>
            <person name="Vineis J.H."/>
            <person name="Bowen J.L."/>
            <person name="Friedrich M."/>
            <person name="Jones J."/>
            <person name="Robertson H.M."/>
            <person name="Feyereisen R."/>
            <person name="Mechler-Hickson A."/>
            <person name="Mathers N."/>
            <person name="Lee C.E."/>
            <person name="Colbourne J.K."/>
            <person name="Biales A."/>
            <person name="Johnston J.S."/>
            <person name="Wellborn G.A."/>
            <person name="Rosendale A.J."/>
            <person name="Cridge A.G."/>
            <person name="Munoz-Torres M.C."/>
            <person name="Bain P.A."/>
            <person name="Manny A.R."/>
            <person name="Major K.M."/>
            <person name="Lambert F.N."/>
            <person name="Vulpe C.D."/>
            <person name="Tuck P."/>
            <person name="Blalock B.J."/>
            <person name="Lin Y.-Y."/>
            <person name="Smith M.E."/>
            <person name="Ochoa-Acuna H."/>
            <person name="Chen M.-J.M."/>
            <person name="Childers C.P."/>
            <person name="Qu J."/>
            <person name="Dugan S."/>
            <person name="Lee S.L."/>
            <person name="Chao H."/>
            <person name="Dinh H."/>
            <person name="Han Y."/>
            <person name="Doddapaneni H."/>
            <person name="Worley K.C."/>
            <person name="Muzny D.M."/>
            <person name="Gibbs R.A."/>
            <person name="Richards S."/>
        </authorList>
    </citation>
    <scope>NUCLEOTIDE SEQUENCE</scope>
    <source>
        <strain evidence="2">HAZT.00-mixed</strain>
        <tissue evidence="2">Whole organism</tissue>
    </source>
</reference>
<dbReference type="Pfam" id="PF03372">
    <property type="entry name" value="Exo_endo_phos"/>
    <property type="match status" value="1"/>
</dbReference>
<dbReference type="InterPro" id="IPR011011">
    <property type="entry name" value="Znf_FYVE_PHD"/>
</dbReference>
<dbReference type="InterPro" id="IPR036691">
    <property type="entry name" value="Endo/exonu/phosph_ase_sf"/>
</dbReference>
<dbReference type="EMBL" id="JQDR03015387">
    <property type="protein sequence ID" value="KAA0186755.1"/>
    <property type="molecule type" value="Genomic_DNA"/>
</dbReference>
<dbReference type="PANTHER" id="PTHR33273">
    <property type="entry name" value="DOMAIN-CONTAINING PROTEIN, PUTATIVE-RELATED"/>
    <property type="match status" value="1"/>
</dbReference>
<dbReference type="PANTHER" id="PTHR33273:SF4">
    <property type="entry name" value="ENDONUCLEASE_EXONUCLEASE_PHOSPHATASE DOMAIN-CONTAINING PROTEIN"/>
    <property type="match status" value="1"/>
</dbReference>